<sequence length="960" mass="103804">MPCRYQLIDAFAREPFSGNPAAVVHLEAADPRVGDAAFMLNVAREYNLQETAFLVPLAAQDDGDKSVPRYSLRWFTPVQEFPLCGHATLASAHSLFSTKHPGATRLRFDTMSGTLEAEKLADGRIELDFPADVGVLDAANKDELKSLRSMAELAIPGSSDAIKHIALGKLGVIVQLDRAFDLQNASDEPAPEQPSPPSPGSTTSWPATEVGVSDHGGTSGTTSPARAASSDETLALESGNEASTPLAASVVEAQVTEAHLSNTAEETGTATEDVEGDLATPVSPTWSRSKLPVSDDDEVSLDAKKATGSSCDQAMESTSSDNAASPSPVANNTKTSNEPQKAQHDEDKSPTPTTATRPAFVLTRPTLGGENEQVSISQPSTPSVKSAKDATSASITAEQSRSAPTIQIQTFLPETKQFFASPTTTNIAPNSAVSPRTHAFFTSNFAPAPSAPRSPPRSGGAFITELSSDAEVVQVSVQIQEAVSSDFRAPLPIKAERPASPSPIEFVPRRTVVSSAVPRLVRAESLRQQHIYRRTDRRPSPQPPRAREQPVPRRRGPNEERPREPRPAQPQHRRNEISPLGRLVRDLKLALADDPAAFYVLKGVLVEHEERIRRDEPPYSSPPPRSKRDERRDRRDVERQQPFASSRRAGVSSTRLASRNVKIVPMPHGWLDPSDSDETEVEKVHPAKLKTPNAFSSSAFSTARRPLGRRSPAPDYPQHLSPKRSSRPVNLDLPRPPQPPPLFRPVPTLTMAQAAKLAEGLGDGRLADELRHSGLHEKDKVTRLDARNGGDGRGRSSDTRDHLRGGGETLARRHSFDSVVDYKPASERHPAKKQDKGNFKRAASDAQKVASSRLPPYVPRPHNDSGGMHNRVVHFFGSSLIKPIPSHGKPALGLNMTATSHAHCGHDAVYPSPSTRTPSHPIFSRTAPPKPADKGKERAPAGATTSKREDSISFDFDDFA</sequence>
<feature type="region of interest" description="Disordered" evidence="3">
    <location>
        <begin position="771"/>
        <end position="866"/>
    </location>
</feature>
<dbReference type="GO" id="GO:0016853">
    <property type="term" value="F:isomerase activity"/>
    <property type="evidence" value="ECO:0007669"/>
    <property type="project" value="UniProtKB-KW"/>
</dbReference>
<protein>
    <submittedName>
        <fullName evidence="4">Uncharacterized protein</fullName>
    </submittedName>
</protein>
<feature type="compositionally biased region" description="Basic and acidic residues" evidence="3">
    <location>
        <begin position="771"/>
        <end position="816"/>
    </location>
</feature>
<feature type="compositionally biased region" description="Polar residues" evidence="3">
    <location>
        <begin position="372"/>
        <end position="405"/>
    </location>
</feature>
<keyword evidence="2" id="KW-0413">Isomerase</keyword>
<proteinExistence type="inferred from homology"/>
<dbReference type="AlphaFoldDB" id="A0AAV5GBJ5"/>
<feature type="region of interest" description="Disordered" evidence="3">
    <location>
        <begin position="442"/>
        <end position="462"/>
    </location>
</feature>
<feature type="compositionally biased region" description="Polar residues" evidence="3">
    <location>
        <begin position="261"/>
        <end position="270"/>
    </location>
</feature>
<name>A0AAV5GBJ5_9BASI</name>
<dbReference type="Proteomes" id="UP001342314">
    <property type="component" value="Unassembled WGS sequence"/>
</dbReference>
<feature type="compositionally biased region" description="Polar residues" evidence="3">
    <location>
        <begin position="307"/>
        <end position="340"/>
    </location>
</feature>
<feature type="region of interest" description="Disordered" evidence="3">
    <location>
        <begin position="526"/>
        <end position="579"/>
    </location>
</feature>
<feature type="region of interest" description="Disordered" evidence="3">
    <location>
        <begin position="185"/>
        <end position="243"/>
    </location>
</feature>
<evidence type="ECO:0000256" key="3">
    <source>
        <dbReference type="SAM" id="MobiDB-lite"/>
    </source>
</evidence>
<feature type="compositionally biased region" description="Pro residues" evidence="3">
    <location>
        <begin position="734"/>
        <end position="744"/>
    </location>
</feature>
<reference evidence="4 5" key="1">
    <citation type="submission" date="2021-12" db="EMBL/GenBank/DDBJ databases">
        <title>High titer production of polyol ester of fatty acids by Rhodotorula paludigena BS15 towards product separation-free biomass refinery.</title>
        <authorList>
            <person name="Mano J."/>
            <person name="Ono H."/>
            <person name="Tanaka T."/>
            <person name="Naito K."/>
            <person name="Sushida H."/>
            <person name="Ike M."/>
            <person name="Tokuyasu K."/>
            <person name="Kitaoka M."/>
        </authorList>
    </citation>
    <scope>NUCLEOTIDE SEQUENCE [LARGE SCALE GENOMIC DNA]</scope>
    <source>
        <strain evidence="4 5">BS15</strain>
    </source>
</reference>
<dbReference type="Gene3D" id="3.10.310.10">
    <property type="entry name" value="Diaminopimelate Epimerase, Chain A, domain 1"/>
    <property type="match status" value="1"/>
</dbReference>
<dbReference type="Pfam" id="PF02567">
    <property type="entry name" value="PhzC-PhzF"/>
    <property type="match status" value="1"/>
</dbReference>
<evidence type="ECO:0000313" key="4">
    <source>
        <dbReference type="EMBL" id="GJN87804.1"/>
    </source>
</evidence>
<dbReference type="PANTHER" id="PTHR13774">
    <property type="entry name" value="PHENAZINE BIOSYNTHESIS PROTEIN"/>
    <property type="match status" value="1"/>
</dbReference>
<feature type="region of interest" description="Disordered" evidence="3">
    <location>
        <begin position="905"/>
        <end position="960"/>
    </location>
</feature>
<feature type="region of interest" description="Disordered" evidence="3">
    <location>
        <begin position="261"/>
        <end position="405"/>
    </location>
</feature>
<dbReference type="SUPFAM" id="SSF54506">
    <property type="entry name" value="Diaminopimelate epimerase-like"/>
    <property type="match status" value="1"/>
</dbReference>
<organism evidence="4 5">
    <name type="scientific">Rhodotorula paludigena</name>
    <dbReference type="NCBI Taxonomy" id="86838"/>
    <lineage>
        <taxon>Eukaryota</taxon>
        <taxon>Fungi</taxon>
        <taxon>Dikarya</taxon>
        <taxon>Basidiomycota</taxon>
        <taxon>Pucciniomycotina</taxon>
        <taxon>Microbotryomycetes</taxon>
        <taxon>Sporidiobolales</taxon>
        <taxon>Sporidiobolaceae</taxon>
        <taxon>Rhodotorula</taxon>
    </lineage>
</organism>
<dbReference type="PANTHER" id="PTHR13774:SF17">
    <property type="entry name" value="PHENAZINE BIOSYNTHESIS-LIKE DOMAIN-CONTAINING PROTEIN"/>
    <property type="match status" value="1"/>
</dbReference>
<keyword evidence="5" id="KW-1185">Reference proteome</keyword>
<dbReference type="InterPro" id="IPR003719">
    <property type="entry name" value="Phenazine_PhzF-like"/>
</dbReference>
<evidence type="ECO:0000256" key="2">
    <source>
        <dbReference type="ARBA" id="ARBA00023235"/>
    </source>
</evidence>
<feature type="compositionally biased region" description="Basic and acidic residues" evidence="3">
    <location>
        <begin position="824"/>
        <end position="838"/>
    </location>
</feature>
<dbReference type="EMBL" id="BQKY01000002">
    <property type="protein sequence ID" value="GJN87804.1"/>
    <property type="molecule type" value="Genomic_DNA"/>
</dbReference>
<feature type="region of interest" description="Disordered" evidence="3">
    <location>
        <begin position="613"/>
        <end position="746"/>
    </location>
</feature>
<gene>
    <name evidence="4" type="ORF">Rhopal_000759-T1</name>
</gene>
<dbReference type="GO" id="GO:0005737">
    <property type="term" value="C:cytoplasm"/>
    <property type="evidence" value="ECO:0007669"/>
    <property type="project" value="TreeGrafter"/>
</dbReference>
<comment type="similarity">
    <text evidence="1">Belongs to the PhzF family.</text>
</comment>
<feature type="compositionally biased region" description="Basic and acidic residues" evidence="3">
    <location>
        <begin position="526"/>
        <end position="566"/>
    </location>
</feature>
<evidence type="ECO:0000313" key="5">
    <source>
        <dbReference type="Proteomes" id="UP001342314"/>
    </source>
</evidence>
<feature type="compositionally biased region" description="Basic and acidic residues" evidence="3">
    <location>
        <begin position="626"/>
        <end position="639"/>
    </location>
</feature>
<evidence type="ECO:0000256" key="1">
    <source>
        <dbReference type="ARBA" id="ARBA00008270"/>
    </source>
</evidence>
<comment type="caution">
    <text evidence="4">The sequence shown here is derived from an EMBL/GenBank/DDBJ whole genome shotgun (WGS) entry which is preliminary data.</text>
</comment>
<accession>A0AAV5GBJ5</accession>